<gene>
    <name evidence="1" type="ORF">R8Z52_20070</name>
</gene>
<organism evidence="1 2">
    <name type="scientific">Vibrio porteresiae DSM 19223</name>
    <dbReference type="NCBI Taxonomy" id="1123496"/>
    <lineage>
        <taxon>Bacteria</taxon>
        <taxon>Pseudomonadati</taxon>
        <taxon>Pseudomonadota</taxon>
        <taxon>Gammaproteobacteria</taxon>
        <taxon>Vibrionales</taxon>
        <taxon>Vibrionaceae</taxon>
        <taxon>Vibrio</taxon>
    </lineage>
</organism>
<evidence type="ECO:0000313" key="1">
    <source>
        <dbReference type="EMBL" id="WPC76826.1"/>
    </source>
</evidence>
<keyword evidence="2" id="KW-1185">Reference proteome</keyword>
<accession>A0ABZ0QJY7</accession>
<reference evidence="1 2" key="1">
    <citation type="submission" date="2023-11" db="EMBL/GenBank/DDBJ databases">
        <title>Plant-associative lifestyle of Vibrio porteresiae and its evolutionary dynamics.</title>
        <authorList>
            <person name="Rameshkumar N."/>
            <person name="Kirti K."/>
        </authorList>
    </citation>
    <scope>NUCLEOTIDE SEQUENCE [LARGE SCALE GENOMIC DNA]</scope>
    <source>
        <strain evidence="1 2">MSSRF30</strain>
    </source>
</reference>
<dbReference type="RefSeq" id="WP_261897221.1">
    <property type="nucleotide sequence ID" value="NZ_AP024896.1"/>
</dbReference>
<dbReference type="EMBL" id="CP138204">
    <property type="protein sequence ID" value="WPC76826.1"/>
    <property type="molecule type" value="Genomic_DNA"/>
</dbReference>
<name>A0ABZ0QJY7_9VIBR</name>
<protein>
    <submittedName>
        <fullName evidence="1">Uncharacterized protein</fullName>
    </submittedName>
</protein>
<proteinExistence type="predicted"/>
<dbReference type="Proteomes" id="UP001304071">
    <property type="component" value="Chromosome 2"/>
</dbReference>
<evidence type="ECO:0000313" key="2">
    <source>
        <dbReference type="Proteomes" id="UP001304071"/>
    </source>
</evidence>
<sequence length="41" mass="4782">MNHHYATKVHCLPTRLAKDKKEICCITVSLKLSRFRLLANQ</sequence>